<dbReference type="SUPFAM" id="SSF53335">
    <property type="entry name" value="S-adenosyl-L-methionine-dependent methyltransferases"/>
    <property type="match status" value="1"/>
</dbReference>
<comment type="subcellular location">
    <subcellularLocation>
        <location evidence="1">Nucleus</location>
        <location evidence="1">Nucleolus</location>
    </subcellularLocation>
</comment>
<feature type="binding site" evidence="9">
    <location>
        <position position="332"/>
    </location>
    <ligand>
        <name>S-adenosyl-L-methionine</name>
        <dbReference type="ChEBI" id="CHEBI:59789"/>
    </ligand>
</feature>
<feature type="compositionally biased region" description="Basic residues" evidence="10">
    <location>
        <begin position="632"/>
        <end position="648"/>
    </location>
</feature>
<dbReference type="PANTHER" id="PTHR22807:SF30">
    <property type="entry name" value="28S RRNA (CYTOSINE(4447)-C(5))-METHYLTRANSFERASE-RELATED"/>
    <property type="match status" value="1"/>
</dbReference>
<evidence type="ECO:0000256" key="3">
    <source>
        <dbReference type="ARBA" id="ARBA00022517"/>
    </source>
</evidence>
<feature type="compositionally biased region" description="Acidic residues" evidence="10">
    <location>
        <begin position="53"/>
        <end position="62"/>
    </location>
</feature>
<dbReference type="PANTHER" id="PTHR22807">
    <property type="entry name" value="NOP2 YEAST -RELATED NOL1/NOP2/FMU SUN DOMAIN-CONTAINING"/>
    <property type="match status" value="1"/>
</dbReference>
<evidence type="ECO:0000256" key="8">
    <source>
        <dbReference type="ARBA" id="ARBA00023242"/>
    </source>
</evidence>
<accession>A0A9W7GLV4</accession>
<dbReference type="GO" id="GO:0009383">
    <property type="term" value="F:rRNA (cytosine-C5-)-methyltransferase activity"/>
    <property type="evidence" value="ECO:0007669"/>
    <property type="project" value="TreeGrafter"/>
</dbReference>
<feature type="region of interest" description="Disordered" evidence="10">
    <location>
        <begin position="115"/>
        <end position="138"/>
    </location>
</feature>
<evidence type="ECO:0000256" key="7">
    <source>
        <dbReference type="ARBA" id="ARBA00022884"/>
    </source>
</evidence>
<dbReference type="Pfam" id="PF01189">
    <property type="entry name" value="Methyltr_RsmB-F"/>
    <property type="match status" value="1"/>
</dbReference>
<feature type="region of interest" description="Disordered" evidence="10">
    <location>
        <begin position="1"/>
        <end position="103"/>
    </location>
</feature>
<dbReference type="NCBIfam" id="TIGR00446">
    <property type="entry name" value="nop2p"/>
    <property type="match status" value="1"/>
</dbReference>
<feature type="compositionally biased region" description="Acidic residues" evidence="10">
    <location>
        <begin position="594"/>
        <end position="605"/>
    </location>
</feature>
<keyword evidence="13" id="KW-1185">Reference proteome</keyword>
<keyword evidence="8" id="KW-0539">Nucleus</keyword>
<organism evidence="12 13">
    <name type="scientific">Triparma columacea</name>
    <dbReference type="NCBI Taxonomy" id="722753"/>
    <lineage>
        <taxon>Eukaryota</taxon>
        <taxon>Sar</taxon>
        <taxon>Stramenopiles</taxon>
        <taxon>Ochrophyta</taxon>
        <taxon>Bolidophyceae</taxon>
        <taxon>Parmales</taxon>
        <taxon>Triparmaceae</taxon>
        <taxon>Triparma</taxon>
    </lineage>
</organism>
<feature type="compositionally biased region" description="Acidic residues" evidence="10">
    <location>
        <begin position="88"/>
        <end position="100"/>
    </location>
</feature>
<comment type="caution">
    <text evidence="12">The sequence shown here is derived from an EMBL/GenBank/DDBJ whole genome shotgun (WGS) entry which is preliminary data.</text>
</comment>
<keyword evidence="3" id="KW-0690">Ribosome biogenesis</keyword>
<dbReference type="InterPro" id="IPR018314">
    <property type="entry name" value="RsmB/NOL1/NOP2-like_CS"/>
</dbReference>
<evidence type="ECO:0000256" key="4">
    <source>
        <dbReference type="ARBA" id="ARBA00022603"/>
    </source>
</evidence>
<feature type="active site" description="Nucleophile" evidence="9">
    <location>
        <position position="433"/>
    </location>
</feature>
<proteinExistence type="inferred from homology"/>
<sequence>MAKKRTGTKVAKGSAASKSAKVTKEAIKATKKAPRYEDEESLQSESDGARADSDDEPDSEDDDHNKSFTDDNKNWLKIKGTKTSHQSDEEDEEDDEEMDEIERQAMQIDAEKELEAKEAEEELQRERSDKNSKFHLPTAEELALDEDRVVPPSELRDRIESIISVLSNFKFDREEGRSRSDYTTQLEADLSDYFGYLPELIALFLKMFGPKEALEFLDASDKPRPLVIRTNTLKARRKDLAQALIKRGINLDPLSNWSKVGLKIYESTVPVGATPEYLAGHYMLQSAASMCPVMSLSPLPGERVLDMSAAPGGKTTYIAQLMKNQGVIVANDLKAERQKATVANLHRLGVRNVIAVCNDGTKYPKVMGNFDRVLLDAPCSGLGVISRDQSIKVQRTVQDIERTAHLQKKLLLAAVDAVNPKSKTGGYIVYSTCSVSVQENEQVVQYMLGKRDVKLVDAGLPFGNEGYTRYQERRFHPSLKMTRRFYPHVHNMDGFYVAKFKKISNRKLEDTDKEVEGGGGGKKGEKGRVEEEEEVVVEGEGGESEEGDFGDAELVIDDDDFDDEDEQSESEEEGLTSEQKKLRAKYMTGKVLPSDDESVDSDTVEGEGKTKSKQKAGKKRPPEEERKDEGGKKKKGKKGKKGKGGNKR</sequence>
<name>A0A9W7GLV4_9STRA</name>
<dbReference type="PROSITE" id="PS01153">
    <property type="entry name" value="NOL1_NOP2_SUN"/>
    <property type="match status" value="1"/>
</dbReference>
<feature type="compositionally biased region" description="Acidic residues" evidence="10">
    <location>
        <begin position="530"/>
        <end position="575"/>
    </location>
</feature>
<evidence type="ECO:0000313" key="13">
    <source>
        <dbReference type="Proteomes" id="UP001165065"/>
    </source>
</evidence>
<evidence type="ECO:0000256" key="10">
    <source>
        <dbReference type="SAM" id="MobiDB-lite"/>
    </source>
</evidence>
<dbReference type="OrthoDB" id="427002at2759"/>
<feature type="domain" description="SAM-dependent MTase RsmB/NOP-type" evidence="11">
    <location>
        <begin position="216"/>
        <end position="503"/>
    </location>
</feature>
<dbReference type="InterPro" id="IPR011023">
    <property type="entry name" value="Nop2p"/>
</dbReference>
<dbReference type="GO" id="GO:0003723">
    <property type="term" value="F:RNA binding"/>
    <property type="evidence" value="ECO:0007669"/>
    <property type="project" value="UniProtKB-UniRule"/>
</dbReference>
<dbReference type="InterPro" id="IPR029063">
    <property type="entry name" value="SAM-dependent_MTases_sf"/>
</dbReference>
<evidence type="ECO:0000256" key="2">
    <source>
        <dbReference type="ARBA" id="ARBA00007494"/>
    </source>
</evidence>
<dbReference type="PRINTS" id="PR02008">
    <property type="entry name" value="RCMTFAMILY"/>
</dbReference>
<dbReference type="GO" id="GO:0000470">
    <property type="term" value="P:maturation of LSU-rRNA"/>
    <property type="evidence" value="ECO:0007669"/>
    <property type="project" value="TreeGrafter"/>
</dbReference>
<feature type="compositionally biased region" description="Basic and acidic residues" evidence="10">
    <location>
        <begin position="63"/>
        <end position="74"/>
    </location>
</feature>
<gene>
    <name evidence="12" type="ORF">TrCOL_g309</name>
</gene>
<keyword evidence="4 9" id="KW-0489">Methyltransferase</keyword>
<dbReference type="InterPro" id="IPR001678">
    <property type="entry name" value="MeTrfase_RsmB-F_NOP2_dom"/>
</dbReference>
<reference evidence="13" key="1">
    <citation type="journal article" date="2023" name="Commun. Biol.">
        <title>Genome analysis of Parmales, the sister group of diatoms, reveals the evolutionary specialization of diatoms from phago-mixotrophs to photoautotrophs.</title>
        <authorList>
            <person name="Ban H."/>
            <person name="Sato S."/>
            <person name="Yoshikawa S."/>
            <person name="Yamada K."/>
            <person name="Nakamura Y."/>
            <person name="Ichinomiya M."/>
            <person name="Sato N."/>
            <person name="Blanc-Mathieu R."/>
            <person name="Endo H."/>
            <person name="Kuwata A."/>
            <person name="Ogata H."/>
        </authorList>
    </citation>
    <scope>NUCLEOTIDE SEQUENCE [LARGE SCALE GENOMIC DNA]</scope>
</reference>
<keyword evidence="5 9" id="KW-0808">Transferase</keyword>
<dbReference type="EMBL" id="BRYA01000290">
    <property type="protein sequence ID" value="GMI46260.1"/>
    <property type="molecule type" value="Genomic_DNA"/>
</dbReference>
<feature type="binding site" evidence="9">
    <location>
        <position position="359"/>
    </location>
    <ligand>
        <name>S-adenosyl-L-methionine</name>
        <dbReference type="ChEBI" id="CHEBI:59789"/>
    </ligand>
</feature>
<feature type="binding site" evidence="9">
    <location>
        <begin position="308"/>
        <end position="314"/>
    </location>
    <ligand>
        <name>S-adenosyl-L-methionine</name>
        <dbReference type="ChEBI" id="CHEBI:59789"/>
    </ligand>
</feature>
<dbReference type="Gene3D" id="3.40.50.150">
    <property type="entry name" value="Vaccinia Virus protein VP39"/>
    <property type="match status" value="1"/>
</dbReference>
<feature type="compositionally biased region" description="Basic and acidic residues" evidence="10">
    <location>
        <begin position="620"/>
        <end position="631"/>
    </location>
</feature>
<feature type="region of interest" description="Disordered" evidence="10">
    <location>
        <begin position="509"/>
        <end position="648"/>
    </location>
</feature>
<evidence type="ECO:0000259" key="11">
    <source>
        <dbReference type="PROSITE" id="PS51686"/>
    </source>
</evidence>
<feature type="compositionally biased region" description="Basic and acidic residues" evidence="10">
    <location>
        <begin position="115"/>
        <end position="132"/>
    </location>
</feature>
<evidence type="ECO:0000256" key="6">
    <source>
        <dbReference type="ARBA" id="ARBA00022691"/>
    </source>
</evidence>
<evidence type="ECO:0000313" key="12">
    <source>
        <dbReference type="EMBL" id="GMI46260.1"/>
    </source>
</evidence>
<protein>
    <recommendedName>
        <fullName evidence="11">SAM-dependent MTase RsmB/NOP-type domain-containing protein</fullName>
    </recommendedName>
</protein>
<dbReference type="Proteomes" id="UP001165065">
    <property type="component" value="Unassembled WGS sequence"/>
</dbReference>
<dbReference type="GO" id="GO:0070475">
    <property type="term" value="P:rRNA base methylation"/>
    <property type="evidence" value="ECO:0007669"/>
    <property type="project" value="TreeGrafter"/>
</dbReference>
<dbReference type="InterPro" id="IPR049560">
    <property type="entry name" value="MeTrfase_RsmB-F_NOP2_cat"/>
</dbReference>
<comment type="similarity">
    <text evidence="2 9">Belongs to the class I-like SAM-binding methyltransferase superfamily. RsmB/NOP family.</text>
</comment>
<evidence type="ECO:0000256" key="5">
    <source>
        <dbReference type="ARBA" id="ARBA00022679"/>
    </source>
</evidence>
<dbReference type="PROSITE" id="PS51686">
    <property type="entry name" value="SAM_MT_RSMB_NOP"/>
    <property type="match status" value="1"/>
</dbReference>
<keyword evidence="7 9" id="KW-0694">RNA-binding</keyword>
<feature type="compositionally biased region" description="Basic and acidic residues" evidence="10">
    <location>
        <begin position="509"/>
        <end position="529"/>
    </location>
</feature>
<dbReference type="AlphaFoldDB" id="A0A9W7GLV4"/>
<evidence type="ECO:0000256" key="1">
    <source>
        <dbReference type="ARBA" id="ARBA00004604"/>
    </source>
</evidence>
<feature type="compositionally biased region" description="Low complexity" evidence="10">
    <location>
        <begin position="8"/>
        <end position="20"/>
    </location>
</feature>
<evidence type="ECO:0000256" key="9">
    <source>
        <dbReference type="PROSITE-ProRule" id="PRU01023"/>
    </source>
</evidence>
<dbReference type="PRINTS" id="PR02012">
    <property type="entry name" value="RCMTNOP2"/>
</dbReference>
<dbReference type="GO" id="GO:0005730">
    <property type="term" value="C:nucleolus"/>
    <property type="evidence" value="ECO:0007669"/>
    <property type="project" value="UniProtKB-SubCell"/>
</dbReference>
<dbReference type="InterPro" id="IPR023267">
    <property type="entry name" value="RCMT"/>
</dbReference>
<dbReference type="InterPro" id="IPR023273">
    <property type="entry name" value="RCMT_NOP2"/>
</dbReference>
<dbReference type="Gene3D" id="3.30.70.1170">
    <property type="entry name" value="Sun protein, domain 3"/>
    <property type="match status" value="1"/>
</dbReference>
<feature type="binding site" evidence="9">
    <location>
        <position position="376"/>
    </location>
    <ligand>
        <name>S-adenosyl-L-methionine</name>
        <dbReference type="ChEBI" id="CHEBI:59789"/>
    </ligand>
</feature>
<keyword evidence="6 9" id="KW-0949">S-adenosyl-L-methionine</keyword>
<dbReference type="FunFam" id="3.30.70.1170:FF:000001">
    <property type="entry name" value="Ribosomal RNA methyltransferase Nop2"/>
    <property type="match status" value="1"/>
</dbReference>